<evidence type="ECO:0008006" key="5">
    <source>
        <dbReference type="Google" id="ProtNLM"/>
    </source>
</evidence>
<protein>
    <recommendedName>
        <fullName evidence="5">Transmembrane protein</fullName>
    </recommendedName>
</protein>
<dbReference type="AlphaFoldDB" id="A0A975PZ47"/>
<dbReference type="EMBL" id="CP046600">
    <property type="protein sequence ID" value="QUR69554.1"/>
    <property type="molecule type" value="Genomic_DNA"/>
</dbReference>
<evidence type="ECO:0000313" key="4">
    <source>
        <dbReference type="Proteomes" id="UP000682202"/>
    </source>
</evidence>
<evidence type="ECO:0000313" key="3">
    <source>
        <dbReference type="EMBL" id="QUR69554.1"/>
    </source>
</evidence>
<feature type="transmembrane region" description="Helical" evidence="2">
    <location>
        <begin position="68"/>
        <end position="89"/>
    </location>
</feature>
<keyword evidence="2" id="KW-0812">Transmembrane</keyword>
<name>A0A975PZ47_9MYCO</name>
<proteinExistence type="predicted"/>
<organism evidence="3 4">
    <name type="scientific">Mycobacterium spongiae</name>
    <dbReference type="NCBI Taxonomy" id="886343"/>
    <lineage>
        <taxon>Bacteria</taxon>
        <taxon>Bacillati</taxon>
        <taxon>Actinomycetota</taxon>
        <taxon>Actinomycetes</taxon>
        <taxon>Mycobacteriales</taxon>
        <taxon>Mycobacteriaceae</taxon>
        <taxon>Mycobacterium</taxon>
    </lineage>
</organism>
<evidence type="ECO:0000256" key="1">
    <source>
        <dbReference type="SAM" id="MobiDB-lite"/>
    </source>
</evidence>
<accession>A0A975PZ47</accession>
<evidence type="ECO:0000256" key="2">
    <source>
        <dbReference type="SAM" id="Phobius"/>
    </source>
</evidence>
<feature type="region of interest" description="Disordered" evidence="1">
    <location>
        <begin position="96"/>
        <end position="116"/>
    </location>
</feature>
<keyword evidence="2" id="KW-0472">Membrane</keyword>
<keyword evidence="4" id="KW-1185">Reference proteome</keyword>
<gene>
    <name evidence="3" type="ORF">F6B93_02880</name>
</gene>
<sequence>MYLGIVGVFLGVVGLMALWFPVHLNVYDVYGIKVSCGSGVSSNLTQAAQADDANLVQRCHEALMLRRAWAIPTIAIGWLLVTGFLVAWVHNDQQQKEQQQQGQQHKQVDQQQEPVA</sequence>
<dbReference type="KEGG" id="mspg:F6B93_02880"/>
<reference evidence="3" key="1">
    <citation type="submission" date="2019-12" db="EMBL/GenBank/DDBJ databases">
        <title>Mycobacterium spongiae sp. nov.</title>
        <authorList>
            <person name="Stinear T."/>
        </authorList>
    </citation>
    <scope>NUCLEOTIDE SEQUENCE</scope>
    <source>
        <strain evidence="3">FSD4b-SM</strain>
    </source>
</reference>
<dbReference type="Proteomes" id="UP000682202">
    <property type="component" value="Chromosome"/>
</dbReference>
<keyword evidence="2" id="KW-1133">Transmembrane helix</keyword>
<feature type="transmembrane region" description="Helical" evidence="2">
    <location>
        <begin position="6"/>
        <end position="24"/>
    </location>
</feature>